<dbReference type="PANTHER" id="PTHR35369:SF2">
    <property type="entry name" value="BLR3025 PROTEIN"/>
    <property type="match status" value="1"/>
</dbReference>
<dbReference type="EMBL" id="JAJHNU010000002">
    <property type="protein sequence ID" value="MDN4121583.1"/>
    <property type="molecule type" value="Genomic_DNA"/>
</dbReference>
<dbReference type="InterPro" id="IPR050356">
    <property type="entry name" value="SulA_CellDiv_inhibitor"/>
</dbReference>
<protein>
    <submittedName>
        <fullName evidence="2">DNA polymerase Y family protein</fullName>
    </submittedName>
</protein>
<dbReference type="PANTHER" id="PTHR35369">
    <property type="entry name" value="BLR3025 PROTEIN-RELATED"/>
    <property type="match status" value="1"/>
</dbReference>
<name>A0ABT8EJW2_9BURK</name>
<comment type="caution">
    <text evidence="2">The sequence shown here is derived from an EMBL/GenBank/DDBJ whole genome shotgun (WGS) entry which is preliminary data.</text>
</comment>
<proteinExistence type="predicted"/>
<keyword evidence="1" id="KW-0227">DNA damage</keyword>
<organism evidence="2 3">
    <name type="scientific">Alcaligenes endophyticus</name>
    <dbReference type="NCBI Taxonomy" id="1929088"/>
    <lineage>
        <taxon>Bacteria</taxon>
        <taxon>Pseudomonadati</taxon>
        <taxon>Pseudomonadota</taxon>
        <taxon>Betaproteobacteria</taxon>
        <taxon>Burkholderiales</taxon>
        <taxon>Alcaligenaceae</taxon>
        <taxon>Alcaligenes</taxon>
    </lineage>
</organism>
<dbReference type="SUPFAM" id="SSF56672">
    <property type="entry name" value="DNA/RNA polymerases"/>
    <property type="match status" value="1"/>
</dbReference>
<keyword evidence="3" id="KW-1185">Reference proteome</keyword>
<evidence type="ECO:0000313" key="3">
    <source>
        <dbReference type="Proteomes" id="UP001168613"/>
    </source>
</evidence>
<dbReference type="RefSeq" id="WP_266124255.1">
    <property type="nucleotide sequence ID" value="NZ_JAJHNU010000002.1"/>
</dbReference>
<dbReference type="Proteomes" id="UP001168613">
    <property type="component" value="Unassembled WGS sequence"/>
</dbReference>
<evidence type="ECO:0000256" key="1">
    <source>
        <dbReference type="ARBA" id="ARBA00022763"/>
    </source>
</evidence>
<sequence length="416" mass="47670">MQALSGRMQAYTPQLCYLQPHALLLSLQASLVLFGGPRQLWRRIHADLLTLDLDAPAPWQTALAPTAWGAYLLASAQPRQTRCLRLSTLQQRLDALPLSVLALSPTHSTWLADLACHTLAQLRRLPRAGLAQRGLRQVLDQLDQAYGLQASVFEWLRPRPYFRHHHELDYSTRHSAPLLHVLAQQVQQLSTWLHQRQLACNQLLIRLRHDRRHLAPTQLLIQLSGSACHPSDFLPVITEKLTHLPISNPVYAITLIVHDTHARSARTASLLPDDPHTLQAQEQHLLDQLAARLGPHNLRYPHAQASHIPEQVNQWQNYSHQILPALSHTPLPLQPLRPYWLFTPARELSTIGHSPGLKGHALQLIQGPERLQSGWWQEPGHEQRDYYIAQDHRHTRYWIYRLVKQADRWFLHGVFG</sequence>
<gene>
    <name evidence="2" type="ORF">LMS43_09810</name>
</gene>
<dbReference type="InterPro" id="IPR043502">
    <property type="entry name" value="DNA/RNA_pol_sf"/>
</dbReference>
<reference evidence="2" key="1">
    <citation type="submission" date="2021-11" db="EMBL/GenBank/DDBJ databases">
        <title>Draft genome sequence of Alcaligenes endophyticus type strain CCUG 75668T.</title>
        <authorList>
            <person name="Salva-Serra F."/>
            <person name="Duran R.E."/>
            <person name="Seeger M."/>
            <person name="Moore E.R.B."/>
            <person name="Jaen-Luchoro D."/>
        </authorList>
    </citation>
    <scope>NUCLEOTIDE SEQUENCE</scope>
    <source>
        <strain evidence="2">CCUG 75668</strain>
    </source>
</reference>
<evidence type="ECO:0000313" key="2">
    <source>
        <dbReference type="EMBL" id="MDN4121583.1"/>
    </source>
</evidence>
<accession>A0ABT8EJW2</accession>